<keyword evidence="3" id="KW-1185">Reference proteome</keyword>
<comment type="caution">
    <text evidence="2">The sequence shown here is derived from an EMBL/GenBank/DDBJ whole genome shotgun (WGS) entry which is preliminary data.</text>
</comment>
<sequence length="175" mass="19964">MDSTPLVVCNNLRIQSHKVFKGIAERGKSSTGWKYGFKLHLVINHLGEFLSFCVTKGNIDDRKPVADLVGELVGWIYGDKGYLSEKLRAWLAENDIHLVTKVRKNMKAKALKAFDKIMLRKRAVIESVIDQLKNVSQIEHTRHRSPFDFAVNLLAGLIAYTKQPLKPHIDRESNR</sequence>
<evidence type="ECO:0000313" key="2">
    <source>
        <dbReference type="EMBL" id="RLV58340.1"/>
    </source>
</evidence>
<dbReference type="Proteomes" id="UP000281474">
    <property type="component" value="Unassembled WGS sequence"/>
</dbReference>
<evidence type="ECO:0000259" key="1">
    <source>
        <dbReference type="Pfam" id="PF13612"/>
    </source>
</evidence>
<dbReference type="NCBIfam" id="NF033520">
    <property type="entry name" value="transpos_IS982"/>
    <property type="match status" value="1"/>
</dbReference>
<dbReference type="InterPro" id="IPR025668">
    <property type="entry name" value="Tnp_DDE_dom"/>
</dbReference>
<name>A0A3L8PSF2_9GAMM</name>
<dbReference type="AlphaFoldDB" id="A0A3L8PSF2"/>
<dbReference type="EMBL" id="QZEI01000078">
    <property type="protein sequence ID" value="RLV58340.1"/>
    <property type="molecule type" value="Genomic_DNA"/>
</dbReference>
<gene>
    <name evidence="2" type="ORF">D5018_17835</name>
</gene>
<dbReference type="Pfam" id="PF13612">
    <property type="entry name" value="DDE_Tnp_1_3"/>
    <property type="match status" value="1"/>
</dbReference>
<evidence type="ECO:0000313" key="3">
    <source>
        <dbReference type="Proteomes" id="UP000281474"/>
    </source>
</evidence>
<accession>A0A3L8PSF2</accession>
<organism evidence="2 3">
    <name type="scientific">Parashewanella curva</name>
    <dbReference type="NCBI Taxonomy" id="2338552"/>
    <lineage>
        <taxon>Bacteria</taxon>
        <taxon>Pseudomonadati</taxon>
        <taxon>Pseudomonadota</taxon>
        <taxon>Gammaproteobacteria</taxon>
        <taxon>Alteromonadales</taxon>
        <taxon>Shewanellaceae</taxon>
        <taxon>Parashewanella</taxon>
    </lineage>
</organism>
<protein>
    <submittedName>
        <fullName evidence="2">IS982 family transposase</fullName>
    </submittedName>
</protein>
<proteinExistence type="predicted"/>
<reference evidence="2 3" key="1">
    <citation type="submission" date="2018-09" db="EMBL/GenBank/DDBJ databases">
        <title>Phylogeny of the Shewanellaceae, and recommendation for two new genera, Pseudoshewanella and Parashewanella.</title>
        <authorList>
            <person name="Wang G."/>
        </authorList>
    </citation>
    <scope>NUCLEOTIDE SEQUENCE [LARGE SCALE GENOMIC DNA]</scope>
    <source>
        <strain evidence="2 3">C51</strain>
    </source>
</reference>
<dbReference type="OrthoDB" id="5620529at2"/>
<feature type="domain" description="Transposase DDE" evidence="1">
    <location>
        <begin position="1"/>
        <end position="145"/>
    </location>
</feature>